<dbReference type="AlphaFoldDB" id="A0AA88CS84"/>
<dbReference type="EMBL" id="BTGU01008346">
    <property type="protein sequence ID" value="GMN27522.1"/>
    <property type="molecule type" value="Genomic_DNA"/>
</dbReference>
<proteinExistence type="predicted"/>
<feature type="region of interest" description="Disordered" evidence="1">
    <location>
        <begin position="45"/>
        <end position="110"/>
    </location>
</feature>
<gene>
    <name evidence="2" type="ORF">TIFTF001_050473</name>
</gene>
<feature type="compositionally biased region" description="Polar residues" evidence="1">
    <location>
        <begin position="45"/>
        <end position="54"/>
    </location>
</feature>
<dbReference type="Proteomes" id="UP001187192">
    <property type="component" value="Unassembled WGS sequence"/>
</dbReference>
<evidence type="ECO:0000313" key="3">
    <source>
        <dbReference type="Proteomes" id="UP001187192"/>
    </source>
</evidence>
<name>A0AA88CS84_FICCA</name>
<keyword evidence="3" id="KW-1185">Reference proteome</keyword>
<evidence type="ECO:0000256" key="1">
    <source>
        <dbReference type="SAM" id="MobiDB-lite"/>
    </source>
</evidence>
<feature type="non-terminal residue" evidence="2">
    <location>
        <position position="1"/>
    </location>
</feature>
<accession>A0AA88CS84</accession>
<organism evidence="2 3">
    <name type="scientific">Ficus carica</name>
    <name type="common">Common fig</name>
    <dbReference type="NCBI Taxonomy" id="3494"/>
    <lineage>
        <taxon>Eukaryota</taxon>
        <taxon>Viridiplantae</taxon>
        <taxon>Streptophyta</taxon>
        <taxon>Embryophyta</taxon>
        <taxon>Tracheophyta</taxon>
        <taxon>Spermatophyta</taxon>
        <taxon>Magnoliopsida</taxon>
        <taxon>eudicotyledons</taxon>
        <taxon>Gunneridae</taxon>
        <taxon>Pentapetalae</taxon>
        <taxon>rosids</taxon>
        <taxon>fabids</taxon>
        <taxon>Rosales</taxon>
        <taxon>Moraceae</taxon>
        <taxon>Ficeae</taxon>
        <taxon>Ficus</taxon>
    </lineage>
</organism>
<comment type="caution">
    <text evidence="2">The sequence shown here is derived from an EMBL/GenBank/DDBJ whole genome shotgun (WGS) entry which is preliminary data.</text>
</comment>
<evidence type="ECO:0000313" key="2">
    <source>
        <dbReference type="EMBL" id="GMN27522.1"/>
    </source>
</evidence>
<feature type="region of interest" description="Disordered" evidence="1">
    <location>
        <begin position="11"/>
        <end position="31"/>
    </location>
</feature>
<reference evidence="2" key="1">
    <citation type="submission" date="2023-07" db="EMBL/GenBank/DDBJ databases">
        <title>draft genome sequence of fig (Ficus carica).</title>
        <authorList>
            <person name="Takahashi T."/>
            <person name="Nishimura K."/>
        </authorList>
    </citation>
    <scope>NUCLEOTIDE SEQUENCE</scope>
</reference>
<sequence length="110" mass="11608">CSHCRGSIHCQPSSAVIPGPRDSSPDRAQPAGIQLPARPEIQACSSNQLRSQPQPVIHANPASSPPPAQRKSRAESSAKPAHLEPTPAQAVKSPKLDYRLSPLGLPTRKG</sequence>
<protein>
    <submittedName>
        <fullName evidence="2">Uncharacterized protein</fullName>
    </submittedName>
</protein>